<proteinExistence type="predicted"/>
<accession>A0ABQ9IB99</accession>
<feature type="region of interest" description="Disordered" evidence="1">
    <location>
        <begin position="299"/>
        <end position="329"/>
    </location>
</feature>
<evidence type="ECO:0000313" key="3">
    <source>
        <dbReference type="Proteomes" id="UP001159363"/>
    </source>
</evidence>
<feature type="compositionally biased region" description="Polar residues" evidence="1">
    <location>
        <begin position="139"/>
        <end position="151"/>
    </location>
</feature>
<keyword evidence="3" id="KW-1185">Reference proteome</keyword>
<feature type="compositionally biased region" description="Polar residues" evidence="1">
    <location>
        <begin position="320"/>
        <end position="329"/>
    </location>
</feature>
<organism evidence="2 3">
    <name type="scientific">Dryococelus australis</name>
    <dbReference type="NCBI Taxonomy" id="614101"/>
    <lineage>
        <taxon>Eukaryota</taxon>
        <taxon>Metazoa</taxon>
        <taxon>Ecdysozoa</taxon>
        <taxon>Arthropoda</taxon>
        <taxon>Hexapoda</taxon>
        <taxon>Insecta</taxon>
        <taxon>Pterygota</taxon>
        <taxon>Neoptera</taxon>
        <taxon>Polyneoptera</taxon>
        <taxon>Phasmatodea</taxon>
        <taxon>Verophasmatodea</taxon>
        <taxon>Anareolatae</taxon>
        <taxon>Phasmatidae</taxon>
        <taxon>Eurycanthinae</taxon>
        <taxon>Dryococelus</taxon>
    </lineage>
</organism>
<sequence length="440" mass="48458">MELAKQRRTSSSSATSSVANVGSPKPEKRQANSPLPPPPAGSPELHGSMDQKSNSRLEVGIAKNVEEMYAKVVKKKQRGVLSEGEPVSDESFTSGIPQPRQERLSVGSADQKVDSMSCASVDSRDSEYRSLQDTKQVDTDSTSSSDHNLSQDSRLVFELNVPHNGLSSSSHEALYSSSGSPPHTFAEPGYESLGQPHSILYSDPGYERVCRQPSESDPNYEELHPCNEQTCINCEEPGYISITEQKLNFTDPNHLGDANVASGEFYDCVGSSLFPGYERVRPQLNSELEPDYASLGKKRYSGPFRLNDDGNDDSGDPNYESVSSETQEPNYEMLNHEDPNYESVNYSVNVLTDEPPYERLNNEARDSDNDTSVAEYERMYASSVDVAHKQDRVAMEDQGSDTSDYTKCAEPGYEVVVKSKMISVLAPLLQEIQSLPCLAV</sequence>
<dbReference type="EMBL" id="JARBHB010000002">
    <property type="protein sequence ID" value="KAJ8893601.1"/>
    <property type="molecule type" value="Genomic_DNA"/>
</dbReference>
<comment type="caution">
    <text evidence="2">The sequence shown here is derived from an EMBL/GenBank/DDBJ whole genome shotgun (WGS) entry which is preliminary data.</text>
</comment>
<gene>
    <name evidence="2" type="ORF">PR048_006201</name>
</gene>
<protein>
    <submittedName>
        <fullName evidence="2">Uncharacterized protein</fullName>
    </submittedName>
</protein>
<feature type="region of interest" description="Disordered" evidence="1">
    <location>
        <begin position="167"/>
        <end position="198"/>
    </location>
</feature>
<feature type="compositionally biased region" description="Low complexity" evidence="1">
    <location>
        <begin position="9"/>
        <end position="23"/>
    </location>
</feature>
<dbReference type="Proteomes" id="UP001159363">
    <property type="component" value="Chromosome 2"/>
</dbReference>
<name>A0ABQ9IB99_9NEOP</name>
<evidence type="ECO:0000256" key="1">
    <source>
        <dbReference type="SAM" id="MobiDB-lite"/>
    </source>
</evidence>
<feature type="compositionally biased region" description="Basic and acidic residues" evidence="1">
    <location>
        <begin position="122"/>
        <end position="138"/>
    </location>
</feature>
<feature type="region of interest" description="Disordered" evidence="1">
    <location>
        <begin position="1"/>
        <end position="60"/>
    </location>
</feature>
<reference evidence="2 3" key="1">
    <citation type="submission" date="2023-02" db="EMBL/GenBank/DDBJ databases">
        <title>LHISI_Scaffold_Assembly.</title>
        <authorList>
            <person name="Stuart O.P."/>
            <person name="Cleave R."/>
            <person name="Magrath M.J.L."/>
            <person name="Mikheyev A.S."/>
        </authorList>
    </citation>
    <scope>NUCLEOTIDE SEQUENCE [LARGE SCALE GENOMIC DNA]</scope>
    <source>
        <strain evidence="2">Daus_M_001</strain>
        <tissue evidence="2">Leg muscle</tissue>
    </source>
</reference>
<feature type="region of interest" description="Disordered" evidence="1">
    <location>
        <begin position="74"/>
        <end position="151"/>
    </location>
</feature>
<evidence type="ECO:0000313" key="2">
    <source>
        <dbReference type="EMBL" id="KAJ8893601.1"/>
    </source>
</evidence>
<feature type="compositionally biased region" description="Low complexity" evidence="1">
    <location>
        <begin position="167"/>
        <end position="180"/>
    </location>
</feature>